<keyword evidence="14" id="KW-1185">Reference proteome</keyword>
<feature type="transmembrane region" description="Helical" evidence="11">
    <location>
        <begin position="21"/>
        <end position="39"/>
    </location>
</feature>
<keyword evidence="6 11" id="KW-0812">Transmembrane</keyword>
<reference evidence="14" key="1">
    <citation type="journal article" date="2019" name="Int. J. Syst. Evol. Microbiol.">
        <title>The Global Catalogue of Microorganisms (GCM) 10K type strain sequencing project: providing services to taxonomists for standard genome sequencing and annotation.</title>
        <authorList>
            <consortium name="The Broad Institute Genomics Platform"/>
            <consortium name="The Broad Institute Genome Sequencing Center for Infectious Disease"/>
            <person name="Wu L."/>
            <person name="Ma J."/>
        </authorList>
    </citation>
    <scope>NUCLEOTIDE SEQUENCE [LARGE SCALE GENOMIC DNA]</scope>
    <source>
        <strain evidence="14">KCTC 23314</strain>
    </source>
</reference>
<dbReference type="Pfam" id="PF12019">
    <property type="entry name" value="GspH"/>
    <property type="match status" value="1"/>
</dbReference>
<keyword evidence="5" id="KW-0997">Cell inner membrane</keyword>
<evidence type="ECO:0000256" key="8">
    <source>
        <dbReference type="ARBA" id="ARBA00023136"/>
    </source>
</evidence>
<evidence type="ECO:0000256" key="1">
    <source>
        <dbReference type="ARBA" id="ARBA00004377"/>
    </source>
</evidence>
<evidence type="ECO:0000256" key="4">
    <source>
        <dbReference type="ARBA" id="ARBA00022481"/>
    </source>
</evidence>
<comment type="subcellular location">
    <subcellularLocation>
        <location evidence="1">Cell inner membrane</location>
        <topology evidence="1">Single-pass membrane protein</topology>
    </subcellularLocation>
</comment>
<evidence type="ECO:0000256" key="2">
    <source>
        <dbReference type="ARBA" id="ARBA00021549"/>
    </source>
</evidence>
<accession>A0ABQ3G1Z8</accession>
<dbReference type="RefSeq" id="WP_189687604.1">
    <property type="nucleotide sequence ID" value="NZ_BMYK01000007.1"/>
</dbReference>
<name>A0ABQ3G1Z8_9BURK</name>
<dbReference type="Gene3D" id="3.30.700.10">
    <property type="entry name" value="Glycoprotein, Type 4 Pilin"/>
    <property type="match status" value="1"/>
</dbReference>
<proteinExistence type="inferred from homology"/>
<evidence type="ECO:0000256" key="6">
    <source>
        <dbReference type="ARBA" id="ARBA00022692"/>
    </source>
</evidence>
<keyword evidence="3" id="KW-1003">Cell membrane</keyword>
<evidence type="ECO:0000313" key="14">
    <source>
        <dbReference type="Proteomes" id="UP000626210"/>
    </source>
</evidence>
<dbReference type="Pfam" id="PF07963">
    <property type="entry name" value="N_methyl"/>
    <property type="match status" value="1"/>
</dbReference>
<evidence type="ECO:0000256" key="7">
    <source>
        <dbReference type="ARBA" id="ARBA00022989"/>
    </source>
</evidence>
<dbReference type="NCBIfam" id="TIGR02532">
    <property type="entry name" value="IV_pilin_GFxxxE"/>
    <property type="match status" value="1"/>
</dbReference>
<organism evidence="13 14">
    <name type="scientific">Pseudorhodoferax aquiterrae</name>
    <dbReference type="NCBI Taxonomy" id="747304"/>
    <lineage>
        <taxon>Bacteria</taxon>
        <taxon>Pseudomonadati</taxon>
        <taxon>Pseudomonadota</taxon>
        <taxon>Betaproteobacteria</taxon>
        <taxon>Burkholderiales</taxon>
        <taxon>Comamonadaceae</taxon>
    </lineage>
</organism>
<evidence type="ECO:0000256" key="11">
    <source>
        <dbReference type="SAM" id="Phobius"/>
    </source>
</evidence>
<feature type="domain" description="General secretion pathway GspH" evidence="12">
    <location>
        <begin position="52"/>
        <end position="147"/>
    </location>
</feature>
<evidence type="ECO:0000313" key="13">
    <source>
        <dbReference type="EMBL" id="GHC84220.1"/>
    </source>
</evidence>
<evidence type="ECO:0000259" key="12">
    <source>
        <dbReference type="Pfam" id="PF12019"/>
    </source>
</evidence>
<gene>
    <name evidence="13" type="ORF">GCM10007320_28470</name>
</gene>
<evidence type="ECO:0000256" key="5">
    <source>
        <dbReference type="ARBA" id="ARBA00022519"/>
    </source>
</evidence>
<dbReference type="EMBL" id="BMYK01000007">
    <property type="protein sequence ID" value="GHC84220.1"/>
    <property type="molecule type" value="Genomic_DNA"/>
</dbReference>
<dbReference type="Proteomes" id="UP000626210">
    <property type="component" value="Unassembled WGS sequence"/>
</dbReference>
<dbReference type="InterPro" id="IPR045584">
    <property type="entry name" value="Pilin-like"/>
</dbReference>
<keyword evidence="8 11" id="KW-0472">Membrane</keyword>
<dbReference type="SUPFAM" id="SSF54523">
    <property type="entry name" value="Pili subunits"/>
    <property type="match status" value="1"/>
</dbReference>
<comment type="caution">
    <text evidence="13">The sequence shown here is derived from an EMBL/GenBank/DDBJ whole genome shotgun (WGS) entry which is preliminary data.</text>
</comment>
<evidence type="ECO:0000256" key="10">
    <source>
        <dbReference type="ARBA" id="ARBA00030775"/>
    </source>
</evidence>
<evidence type="ECO:0000256" key="9">
    <source>
        <dbReference type="ARBA" id="ARBA00025772"/>
    </source>
</evidence>
<sequence length="159" mass="17147">MRARRHPPRQRTLRGFTLVELLVVFAIVALLAGLMPIAFDRLREGAEYRDTVRAMAGELRSARHRAMAQGRALSFVVDLDRAGFGLSDARALRPLPRSLRVRAVVAGTEVQGTGRAAIRFLPGGGATGGSIELVRASGAGTRLRVDWLTGRVSHEGLAP</sequence>
<keyword evidence="7 11" id="KW-1133">Transmembrane helix</keyword>
<protein>
    <recommendedName>
        <fullName evidence="2">Type II secretion system protein H</fullName>
    </recommendedName>
    <alternativeName>
        <fullName evidence="10">General secretion pathway protein H</fullName>
    </alternativeName>
</protein>
<dbReference type="PROSITE" id="PS00409">
    <property type="entry name" value="PROKAR_NTER_METHYL"/>
    <property type="match status" value="1"/>
</dbReference>
<dbReference type="InterPro" id="IPR022346">
    <property type="entry name" value="T2SS_GspH"/>
</dbReference>
<evidence type="ECO:0000256" key="3">
    <source>
        <dbReference type="ARBA" id="ARBA00022475"/>
    </source>
</evidence>
<dbReference type="InterPro" id="IPR012902">
    <property type="entry name" value="N_methyl_site"/>
</dbReference>
<comment type="similarity">
    <text evidence="9">Belongs to the GSP H family.</text>
</comment>
<keyword evidence="4" id="KW-0488">Methylation</keyword>